<dbReference type="InterPro" id="IPR036291">
    <property type="entry name" value="NAD(P)-bd_dom_sf"/>
</dbReference>
<dbReference type="PANTHER" id="PTHR43180">
    <property type="entry name" value="3-OXOACYL-(ACYL-CARRIER-PROTEIN) REDUCTASE (AFU_ORTHOLOGUE AFUA_6G11210)"/>
    <property type="match status" value="1"/>
</dbReference>
<evidence type="ECO:0000256" key="5">
    <source>
        <dbReference type="ARBA" id="ARBA00023221"/>
    </source>
</evidence>
<reference evidence="6 7" key="2">
    <citation type="journal article" date="2016" name="Microb. Ecol.">
        <title>Genome Characteristics of a Novel Type I Methanotroph (Sn10-6) Isolated from a Flooded Indian Rice Field.</title>
        <authorList>
            <person name="Rahalkar M.C."/>
            <person name="Pandit P.S."/>
            <person name="Dhakephalkar P.K."/>
            <person name="Pore S."/>
            <person name="Arora P."/>
            <person name="Kapse N."/>
        </authorList>
    </citation>
    <scope>NUCLEOTIDE SEQUENCE [LARGE SCALE GENOMIC DNA]</scope>
    <source>
        <strain evidence="6 7">Sn10-6</strain>
    </source>
</reference>
<keyword evidence="2" id="KW-0560">Oxidoreductase</keyword>
<keyword evidence="4" id="KW-0443">Lipid metabolism</keyword>
<evidence type="ECO:0000256" key="3">
    <source>
        <dbReference type="ARBA" id="ARBA00023027"/>
    </source>
</evidence>
<reference evidence="7" key="1">
    <citation type="submission" date="2015-03" db="EMBL/GenBank/DDBJ databases">
        <title>Draft genome sequence of a novel methanotroph (Sn10-6) isolated from flooded ricefield rhizosphere in India.</title>
        <authorList>
            <person name="Pandit P.S."/>
            <person name="Pore S.D."/>
            <person name="Arora P."/>
            <person name="Kapse N.G."/>
            <person name="Dhakephalkar P.K."/>
            <person name="Rahalkar M.C."/>
        </authorList>
    </citation>
    <scope>NUCLEOTIDE SEQUENCE [LARGE SCALE GENOMIC DNA]</scope>
    <source>
        <strain evidence="7">Sn10-6</strain>
    </source>
</reference>
<dbReference type="PRINTS" id="PR00081">
    <property type="entry name" value="GDHRDH"/>
</dbReference>
<dbReference type="PRINTS" id="PR00080">
    <property type="entry name" value="SDRFAMILY"/>
</dbReference>
<dbReference type="Proteomes" id="UP000033684">
    <property type="component" value="Unassembled WGS sequence"/>
</dbReference>
<dbReference type="Pfam" id="PF13561">
    <property type="entry name" value="adh_short_C2"/>
    <property type="match status" value="1"/>
</dbReference>
<dbReference type="PANTHER" id="PTHR43180:SF28">
    <property type="entry name" value="NAD(P)-BINDING ROSSMANN-FOLD SUPERFAMILY PROTEIN"/>
    <property type="match status" value="1"/>
</dbReference>
<sequence length="273" mass="29412">MTRLNNKIALITGGSRGIGAGTAKLLAQHGAFVIIVDILDDLGLAVVDEIGDNACYYHLDVRQEADWMAVTDAIKQRFGRLDVVFNNAGVSGFEPEFLGRPQDVEQVSLNDWQQIHAVNLDGVFLGCKYGIQLMKAQGGSIINMSSRSGMVGIAQTAGYCSSKGAVRNLTKSVAMHCAQHGYNIRCNSLHPGAIYTPIWDTVMGDTEEQRTATLNFVKRGIPLNDMGTPLDVAYCVLYLASDESRYMTGSEIVLDGGIMAGSTATLSHEDSES</sequence>
<evidence type="ECO:0000313" key="7">
    <source>
        <dbReference type="Proteomes" id="UP000033684"/>
    </source>
</evidence>
<dbReference type="RefSeq" id="WP_045779827.1">
    <property type="nucleotide sequence ID" value="NZ_LAJX01000157.1"/>
</dbReference>
<dbReference type="GO" id="GO:0008202">
    <property type="term" value="P:steroid metabolic process"/>
    <property type="evidence" value="ECO:0007669"/>
    <property type="project" value="UniProtKB-KW"/>
</dbReference>
<keyword evidence="5" id="KW-0753">Steroid metabolism</keyword>
<dbReference type="AlphaFoldDB" id="A0A0F3IH73"/>
<dbReference type="PROSITE" id="PS00061">
    <property type="entry name" value="ADH_SHORT"/>
    <property type="match status" value="1"/>
</dbReference>
<keyword evidence="3" id="KW-0520">NAD</keyword>
<gene>
    <name evidence="6" type="ORF">VZ94_14855</name>
</gene>
<evidence type="ECO:0000256" key="4">
    <source>
        <dbReference type="ARBA" id="ARBA00023098"/>
    </source>
</evidence>
<dbReference type="GO" id="GO:0016491">
    <property type="term" value="F:oxidoreductase activity"/>
    <property type="evidence" value="ECO:0007669"/>
    <property type="project" value="UniProtKB-KW"/>
</dbReference>
<dbReference type="OrthoDB" id="9809287at2"/>
<comment type="similarity">
    <text evidence="1">Belongs to the short-chain dehydrogenases/reductases (SDR) family.</text>
</comment>
<keyword evidence="7" id="KW-1185">Reference proteome</keyword>
<dbReference type="SUPFAM" id="SSF51735">
    <property type="entry name" value="NAD(P)-binding Rossmann-fold domains"/>
    <property type="match status" value="1"/>
</dbReference>
<evidence type="ECO:0000313" key="6">
    <source>
        <dbReference type="EMBL" id="KJV05898.1"/>
    </source>
</evidence>
<dbReference type="InterPro" id="IPR020904">
    <property type="entry name" value="Sc_DH/Rdtase_CS"/>
</dbReference>
<protein>
    <submittedName>
        <fullName evidence="6">Short-chain dehydrogenase</fullName>
    </submittedName>
</protein>
<comment type="caution">
    <text evidence="6">The sequence shown here is derived from an EMBL/GenBank/DDBJ whole genome shotgun (WGS) entry which is preliminary data.</text>
</comment>
<dbReference type="InterPro" id="IPR002347">
    <property type="entry name" value="SDR_fam"/>
</dbReference>
<evidence type="ECO:0000256" key="2">
    <source>
        <dbReference type="ARBA" id="ARBA00023002"/>
    </source>
</evidence>
<dbReference type="EMBL" id="LAJX01000157">
    <property type="protein sequence ID" value="KJV05898.1"/>
    <property type="molecule type" value="Genomic_DNA"/>
</dbReference>
<name>A0A0F3IH73_9GAMM</name>
<accession>A0A0F3IH73</accession>
<dbReference type="FunFam" id="3.40.50.720:FF:000084">
    <property type="entry name" value="Short-chain dehydrogenase reductase"/>
    <property type="match status" value="1"/>
</dbReference>
<proteinExistence type="inferred from homology"/>
<organism evidence="6 7">
    <name type="scientific">Methylocucumis oryzae</name>
    <dbReference type="NCBI Taxonomy" id="1632867"/>
    <lineage>
        <taxon>Bacteria</taxon>
        <taxon>Pseudomonadati</taxon>
        <taxon>Pseudomonadota</taxon>
        <taxon>Gammaproteobacteria</taxon>
        <taxon>Methylococcales</taxon>
        <taxon>Methylococcaceae</taxon>
        <taxon>Methylocucumis</taxon>
    </lineage>
</organism>
<dbReference type="Gene3D" id="3.40.50.720">
    <property type="entry name" value="NAD(P)-binding Rossmann-like Domain"/>
    <property type="match status" value="1"/>
</dbReference>
<evidence type="ECO:0000256" key="1">
    <source>
        <dbReference type="ARBA" id="ARBA00006484"/>
    </source>
</evidence>